<dbReference type="AlphaFoldDB" id="A0A2X0ICM1"/>
<gene>
    <name evidence="1" type="ORF">DN069_25865</name>
</gene>
<dbReference type="EMBL" id="QKYN01000105">
    <property type="protein sequence ID" value="RAG82732.1"/>
    <property type="molecule type" value="Genomic_DNA"/>
</dbReference>
<dbReference type="OrthoDB" id="3825903at2"/>
<dbReference type="RefSeq" id="WP_111504798.1">
    <property type="nucleotide sequence ID" value="NZ_QKYN01000105.1"/>
</dbReference>
<sequence>MDAVRVTMLRELLAETPWIDRTCGFAGTLRETARPGGLLLVGTEAEEPWHLAAHLSDEAAYADLPELSPVLVRHHVPAGAPPHLAVPLARLEEARRGETVFVVAPEAAGEGLLERVHDARRVGATVLALEAADPELRGLAHEALTVAPAPDAPSFELVQHLVSAAAGDPTTTPRRPAPGLRGRLSRLLDHLTAPPPPLGW</sequence>
<evidence type="ECO:0000313" key="1">
    <source>
        <dbReference type="EMBL" id="RAG82732.1"/>
    </source>
</evidence>
<name>A0A2X0ICM1_9ACTN</name>
<reference evidence="1 2" key="1">
    <citation type="submission" date="2018-06" db="EMBL/GenBank/DDBJ databases">
        <title>Streptacidiphilus pinicola sp. nov., isolated from pine grove soil.</title>
        <authorList>
            <person name="Roh S.G."/>
            <person name="Park S."/>
            <person name="Kim M.-K."/>
            <person name="Yun B.-R."/>
            <person name="Park J."/>
            <person name="Kim M.J."/>
            <person name="Kim Y.S."/>
            <person name="Kim S.B."/>
        </authorList>
    </citation>
    <scope>NUCLEOTIDE SEQUENCE [LARGE SCALE GENOMIC DNA]</scope>
    <source>
        <strain evidence="1 2">MMS16-CNU450</strain>
    </source>
</reference>
<organism evidence="1 2">
    <name type="scientific">Streptacidiphilus pinicola</name>
    <dbReference type="NCBI Taxonomy" id="2219663"/>
    <lineage>
        <taxon>Bacteria</taxon>
        <taxon>Bacillati</taxon>
        <taxon>Actinomycetota</taxon>
        <taxon>Actinomycetes</taxon>
        <taxon>Kitasatosporales</taxon>
        <taxon>Streptomycetaceae</taxon>
        <taxon>Streptacidiphilus</taxon>
    </lineage>
</organism>
<comment type="caution">
    <text evidence="1">The sequence shown here is derived from an EMBL/GenBank/DDBJ whole genome shotgun (WGS) entry which is preliminary data.</text>
</comment>
<accession>A0A2X0ICM1</accession>
<dbReference type="Proteomes" id="UP000248889">
    <property type="component" value="Unassembled WGS sequence"/>
</dbReference>
<keyword evidence="2" id="KW-1185">Reference proteome</keyword>
<protein>
    <submittedName>
        <fullName evidence="1">Uncharacterized protein</fullName>
    </submittedName>
</protein>
<proteinExistence type="predicted"/>
<evidence type="ECO:0000313" key="2">
    <source>
        <dbReference type="Proteomes" id="UP000248889"/>
    </source>
</evidence>